<feature type="transmembrane region" description="Helical" evidence="7">
    <location>
        <begin position="36"/>
        <end position="57"/>
    </location>
</feature>
<feature type="transmembrane region" description="Helical" evidence="7">
    <location>
        <begin position="95"/>
        <end position="119"/>
    </location>
</feature>
<evidence type="ECO:0000313" key="11">
    <source>
        <dbReference type="Proteomes" id="UP000183642"/>
    </source>
</evidence>
<evidence type="ECO:0000313" key="10">
    <source>
        <dbReference type="EMBL" id="SFO24069.1"/>
    </source>
</evidence>
<sequence>MATAVAATAAETKDPGTRRSRRGGEEDRSGKLFNRLAATCVTLFALIWLIPFLWALITSLRPNEEIAANPTNFWSSSWNLDAYASAWNSSPLGWWYVNSFIISTLTVVFTVLVCSMAAFALANLNFRLKYVVFGLILAGLMVPVEALVLPQFLEFRAIGLLGTYWAVILPSVALPVAVLVFHSFIKAIPVALIEAARLDGASWWRIYSRIAMPLSRPAISAVAILTFITSWNAFLWPLLVLTQTKSQTIPVGLSSLVGGSAIQYAETMASAVLGILPLLAVFLVLQRQIAQGVANTGIK</sequence>
<keyword evidence="6 7" id="KW-0472">Membrane</keyword>
<comment type="similarity">
    <text evidence="7">Belongs to the binding-protein-dependent transport system permease family.</text>
</comment>
<feature type="compositionally biased region" description="Low complexity" evidence="8">
    <location>
        <begin position="1"/>
        <end position="10"/>
    </location>
</feature>
<dbReference type="InterPro" id="IPR035906">
    <property type="entry name" value="MetI-like_sf"/>
</dbReference>
<keyword evidence="3" id="KW-1003">Cell membrane</keyword>
<feature type="domain" description="ABC transmembrane type-1" evidence="9">
    <location>
        <begin position="96"/>
        <end position="285"/>
    </location>
</feature>
<protein>
    <submittedName>
        <fullName evidence="10">Multiple sugar transport system permease protein</fullName>
    </submittedName>
</protein>
<gene>
    <name evidence="10" type="ORF">SAMN05660359_02163</name>
</gene>
<evidence type="ECO:0000256" key="2">
    <source>
        <dbReference type="ARBA" id="ARBA00022448"/>
    </source>
</evidence>
<feature type="compositionally biased region" description="Basic and acidic residues" evidence="8">
    <location>
        <begin position="11"/>
        <end position="27"/>
    </location>
</feature>
<dbReference type="PANTHER" id="PTHR43744:SF12">
    <property type="entry name" value="ABC TRANSPORTER PERMEASE PROTEIN MG189-RELATED"/>
    <property type="match status" value="1"/>
</dbReference>
<evidence type="ECO:0000256" key="3">
    <source>
        <dbReference type="ARBA" id="ARBA00022475"/>
    </source>
</evidence>
<name>A0A1I5FKE0_9ACTN</name>
<feature type="region of interest" description="Disordered" evidence="8">
    <location>
        <begin position="1"/>
        <end position="27"/>
    </location>
</feature>
<evidence type="ECO:0000256" key="6">
    <source>
        <dbReference type="ARBA" id="ARBA00023136"/>
    </source>
</evidence>
<organism evidence="10 11">
    <name type="scientific">Geodermatophilus obscurus</name>
    <dbReference type="NCBI Taxonomy" id="1861"/>
    <lineage>
        <taxon>Bacteria</taxon>
        <taxon>Bacillati</taxon>
        <taxon>Actinomycetota</taxon>
        <taxon>Actinomycetes</taxon>
        <taxon>Geodermatophilales</taxon>
        <taxon>Geodermatophilaceae</taxon>
        <taxon>Geodermatophilus</taxon>
    </lineage>
</organism>
<feature type="transmembrane region" description="Helical" evidence="7">
    <location>
        <begin position="218"/>
        <end position="241"/>
    </location>
</feature>
<dbReference type="RefSeq" id="WP_075013555.1">
    <property type="nucleotide sequence ID" value="NZ_FOWE01000005.1"/>
</dbReference>
<dbReference type="Proteomes" id="UP000183642">
    <property type="component" value="Unassembled WGS sequence"/>
</dbReference>
<evidence type="ECO:0000256" key="5">
    <source>
        <dbReference type="ARBA" id="ARBA00022989"/>
    </source>
</evidence>
<keyword evidence="5 7" id="KW-1133">Transmembrane helix</keyword>
<dbReference type="GO" id="GO:0055085">
    <property type="term" value="P:transmembrane transport"/>
    <property type="evidence" value="ECO:0007669"/>
    <property type="project" value="InterPro"/>
</dbReference>
<evidence type="ECO:0000256" key="7">
    <source>
        <dbReference type="RuleBase" id="RU363032"/>
    </source>
</evidence>
<evidence type="ECO:0000256" key="1">
    <source>
        <dbReference type="ARBA" id="ARBA00004651"/>
    </source>
</evidence>
<dbReference type="InterPro" id="IPR000515">
    <property type="entry name" value="MetI-like"/>
</dbReference>
<keyword evidence="2 7" id="KW-0813">Transport</keyword>
<comment type="subcellular location">
    <subcellularLocation>
        <location evidence="1 7">Cell membrane</location>
        <topology evidence="1 7">Multi-pass membrane protein</topology>
    </subcellularLocation>
</comment>
<reference evidence="11" key="1">
    <citation type="submission" date="2016-10" db="EMBL/GenBank/DDBJ databases">
        <authorList>
            <person name="Varghese N."/>
            <person name="Submissions S."/>
        </authorList>
    </citation>
    <scope>NUCLEOTIDE SEQUENCE [LARGE SCALE GENOMIC DNA]</scope>
    <source>
        <strain evidence="11">DSM 43161</strain>
    </source>
</reference>
<dbReference type="Gene3D" id="1.10.3720.10">
    <property type="entry name" value="MetI-like"/>
    <property type="match status" value="1"/>
</dbReference>
<keyword evidence="10" id="KW-0762">Sugar transport</keyword>
<keyword evidence="4 7" id="KW-0812">Transmembrane</keyword>
<dbReference type="OrthoDB" id="2063054at2"/>
<dbReference type="GO" id="GO:0005886">
    <property type="term" value="C:plasma membrane"/>
    <property type="evidence" value="ECO:0007669"/>
    <property type="project" value="UniProtKB-SubCell"/>
</dbReference>
<dbReference type="Pfam" id="PF00528">
    <property type="entry name" value="BPD_transp_1"/>
    <property type="match status" value="1"/>
</dbReference>
<keyword evidence="11" id="KW-1185">Reference proteome</keyword>
<dbReference type="SUPFAM" id="SSF161098">
    <property type="entry name" value="MetI-like"/>
    <property type="match status" value="1"/>
</dbReference>
<accession>A0A1I5FKE0</accession>
<evidence type="ECO:0000256" key="8">
    <source>
        <dbReference type="SAM" id="MobiDB-lite"/>
    </source>
</evidence>
<dbReference type="PROSITE" id="PS50928">
    <property type="entry name" value="ABC_TM1"/>
    <property type="match status" value="1"/>
</dbReference>
<dbReference type="PANTHER" id="PTHR43744">
    <property type="entry name" value="ABC TRANSPORTER PERMEASE PROTEIN MG189-RELATED-RELATED"/>
    <property type="match status" value="1"/>
</dbReference>
<evidence type="ECO:0000259" key="9">
    <source>
        <dbReference type="PROSITE" id="PS50928"/>
    </source>
</evidence>
<dbReference type="CDD" id="cd06261">
    <property type="entry name" value="TM_PBP2"/>
    <property type="match status" value="1"/>
</dbReference>
<proteinExistence type="inferred from homology"/>
<dbReference type="AlphaFoldDB" id="A0A1I5FKE0"/>
<evidence type="ECO:0000256" key="4">
    <source>
        <dbReference type="ARBA" id="ARBA00022692"/>
    </source>
</evidence>
<dbReference type="EMBL" id="FOWE01000005">
    <property type="protein sequence ID" value="SFO24069.1"/>
    <property type="molecule type" value="Genomic_DNA"/>
</dbReference>
<feature type="transmembrane region" description="Helical" evidence="7">
    <location>
        <begin position="164"/>
        <end position="185"/>
    </location>
</feature>
<feature type="transmembrane region" description="Helical" evidence="7">
    <location>
        <begin position="131"/>
        <end position="152"/>
    </location>
</feature>
<feature type="transmembrane region" description="Helical" evidence="7">
    <location>
        <begin position="261"/>
        <end position="285"/>
    </location>
</feature>